<organism evidence="2 3">
    <name type="scientific">Candidatus Blautia pullistercoris</name>
    <dbReference type="NCBI Taxonomy" id="2838499"/>
    <lineage>
        <taxon>Bacteria</taxon>
        <taxon>Bacillati</taxon>
        <taxon>Bacillota</taxon>
        <taxon>Clostridia</taxon>
        <taxon>Lachnospirales</taxon>
        <taxon>Lachnospiraceae</taxon>
        <taxon>Blautia</taxon>
    </lineage>
</organism>
<evidence type="ECO:0000313" key="3">
    <source>
        <dbReference type="Proteomes" id="UP000824230"/>
    </source>
</evidence>
<dbReference type="Proteomes" id="UP000824230">
    <property type="component" value="Unassembled WGS sequence"/>
</dbReference>
<proteinExistence type="predicted"/>
<evidence type="ECO:0000313" key="2">
    <source>
        <dbReference type="EMBL" id="HIX37667.1"/>
    </source>
</evidence>
<dbReference type="EMBL" id="DXFG01000149">
    <property type="protein sequence ID" value="HIX37667.1"/>
    <property type="molecule type" value="Genomic_DNA"/>
</dbReference>
<protein>
    <submittedName>
        <fullName evidence="2">Metallophosphoesterase</fullName>
    </submittedName>
</protein>
<evidence type="ECO:0000259" key="1">
    <source>
        <dbReference type="Pfam" id="PF00149"/>
    </source>
</evidence>
<dbReference type="Gene3D" id="3.60.21.10">
    <property type="match status" value="1"/>
</dbReference>
<reference evidence="2" key="1">
    <citation type="journal article" date="2021" name="PeerJ">
        <title>Extensive microbial diversity within the chicken gut microbiome revealed by metagenomics and culture.</title>
        <authorList>
            <person name="Gilroy R."/>
            <person name="Ravi A."/>
            <person name="Getino M."/>
            <person name="Pursley I."/>
            <person name="Horton D.L."/>
            <person name="Alikhan N.F."/>
            <person name="Baker D."/>
            <person name="Gharbi K."/>
            <person name="Hall N."/>
            <person name="Watson M."/>
            <person name="Adriaenssens E.M."/>
            <person name="Foster-Nyarko E."/>
            <person name="Jarju S."/>
            <person name="Secka A."/>
            <person name="Antonio M."/>
            <person name="Oren A."/>
            <person name="Chaudhuri R.R."/>
            <person name="La Ragione R."/>
            <person name="Hildebrand F."/>
            <person name="Pallen M.J."/>
        </authorList>
    </citation>
    <scope>NUCLEOTIDE SEQUENCE</scope>
    <source>
        <strain evidence="2">ChiHjej12B11-1927</strain>
    </source>
</reference>
<dbReference type="InterPro" id="IPR004843">
    <property type="entry name" value="Calcineurin-like_PHP"/>
</dbReference>
<dbReference type="AlphaFoldDB" id="A0A9D1VLJ3"/>
<feature type="domain" description="Calcineurin-like phosphoesterase" evidence="1">
    <location>
        <begin position="1"/>
        <end position="194"/>
    </location>
</feature>
<dbReference type="Pfam" id="PF00149">
    <property type="entry name" value="Metallophos"/>
    <property type="match status" value="1"/>
</dbReference>
<reference evidence="2" key="2">
    <citation type="submission" date="2021-04" db="EMBL/GenBank/DDBJ databases">
        <authorList>
            <person name="Gilroy R."/>
        </authorList>
    </citation>
    <scope>NUCLEOTIDE SEQUENCE</scope>
    <source>
        <strain evidence="2">ChiHjej12B11-1927</strain>
    </source>
</reference>
<dbReference type="SUPFAM" id="SSF56300">
    <property type="entry name" value="Metallo-dependent phosphatases"/>
    <property type="match status" value="1"/>
</dbReference>
<accession>A0A9D1VLJ3</accession>
<dbReference type="InterPro" id="IPR029052">
    <property type="entry name" value="Metallo-depent_PP-like"/>
</dbReference>
<comment type="caution">
    <text evidence="2">The sequence shown here is derived from an EMBL/GenBank/DDBJ whole genome shotgun (WGS) entry which is preliminary data.</text>
</comment>
<sequence length="237" mass="27783">MRVLVIPDVHLKPYLFHQASELMEKGEADRAVCLMDIPDDWNREYDIGLYVQTYDAAIEFAKKYPDTLWAYGNHDLCYMWNERESGYSAAAARTVQEKLLELHKALPEGNEIKYIQKIDNVLFCHGGVLDYFVKSLVSPSEYKDEDKAIQKINGFHHDLMWNDMSPIWFRPQHSKGKMYKPRKLLQVVGHTPVEAIYRKRNVISCDVFSTYRDGRPIGPREFPVIDTETWEFWGIRC</sequence>
<dbReference type="GO" id="GO:0016787">
    <property type="term" value="F:hydrolase activity"/>
    <property type="evidence" value="ECO:0007669"/>
    <property type="project" value="InterPro"/>
</dbReference>
<name>A0A9D1VLJ3_9FIRM</name>
<gene>
    <name evidence="2" type="ORF">H9738_07355</name>
</gene>